<dbReference type="Proteomes" id="UP000821845">
    <property type="component" value="Chromosome 10"/>
</dbReference>
<protein>
    <submittedName>
        <fullName evidence="1">Uncharacterized protein</fullName>
    </submittedName>
</protein>
<evidence type="ECO:0000313" key="1">
    <source>
        <dbReference type="EMBL" id="KAH6943289.1"/>
    </source>
</evidence>
<sequence length="121" mass="13569">MTLTPPRAYVGSAIYFCSGWKSVLGEMPWAIANHLRGIDREVRTKPSLKISRFLAIKLGYDALGAEANKSKFTLRRGRIEFLRVETDYVSRCLSTSDRSSRESENGGMGVPVPTMRRLRAS</sequence>
<evidence type="ECO:0000313" key="2">
    <source>
        <dbReference type="Proteomes" id="UP000821845"/>
    </source>
</evidence>
<organism evidence="1 2">
    <name type="scientific">Hyalomma asiaticum</name>
    <name type="common">Tick</name>
    <dbReference type="NCBI Taxonomy" id="266040"/>
    <lineage>
        <taxon>Eukaryota</taxon>
        <taxon>Metazoa</taxon>
        <taxon>Ecdysozoa</taxon>
        <taxon>Arthropoda</taxon>
        <taxon>Chelicerata</taxon>
        <taxon>Arachnida</taxon>
        <taxon>Acari</taxon>
        <taxon>Parasitiformes</taxon>
        <taxon>Ixodida</taxon>
        <taxon>Ixodoidea</taxon>
        <taxon>Ixodidae</taxon>
        <taxon>Hyalomminae</taxon>
        <taxon>Hyalomma</taxon>
    </lineage>
</organism>
<accession>A0ACB7TAV6</accession>
<keyword evidence="2" id="KW-1185">Reference proteome</keyword>
<proteinExistence type="predicted"/>
<reference evidence="1" key="1">
    <citation type="submission" date="2020-05" db="EMBL/GenBank/DDBJ databases">
        <title>Large-scale comparative analyses of tick genomes elucidate their genetic diversity and vector capacities.</title>
        <authorList>
            <person name="Jia N."/>
            <person name="Wang J."/>
            <person name="Shi W."/>
            <person name="Du L."/>
            <person name="Sun Y."/>
            <person name="Zhan W."/>
            <person name="Jiang J."/>
            <person name="Wang Q."/>
            <person name="Zhang B."/>
            <person name="Ji P."/>
            <person name="Sakyi L.B."/>
            <person name="Cui X."/>
            <person name="Yuan T."/>
            <person name="Jiang B."/>
            <person name="Yang W."/>
            <person name="Lam T.T.-Y."/>
            <person name="Chang Q."/>
            <person name="Ding S."/>
            <person name="Wang X."/>
            <person name="Zhu J."/>
            <person name="Ruan X."/>
            <person name="Zhao L."/>
            <person name="Wei J."/>
            <person name="Que T."/>
            <person name="Du C."/>
            <person name="Cheng J."/>
            <person name="Dai P."/>
            <person name="Han X."/>
            <person name="Huang E."/>
            <person name="Gao Y."/>
            <person name="Liu J."/>
            <person name="Shao H."/>
            <person name="Ye R."/>
            <person name="Li L."/>
            <person name="Wei W."/>
            <person name="Wang X."/>
            <person name="Wang C."/>
            <person name="Yang T."/>
            <person name="Huo Q."/>
            <person name="Li W."/>
            <person name="Guo W."/>
            <person name="Chen H."/>
            <person name="Zhou L."/>
            <person name="Ni X."/>
            <person name="Tian J."/>
            <person name="Zhou Y."/>
            <person name="Sheng Y."/>
            <person name="Liu T."/>
            <person name="Pan Y."/>
            <person name="Xia L."/>
            <person name="Li J."/>
            <person name="Zhao F."/>
            <person name="Cao W."/>
        </authorList>
    </citation>
    <scope>NUCLEOTIDE SEQUENCE</scope>
    <source>
        <strain evidence="1">Hyas-2018</strain>
    </source>
</reference>
<name>A0ACB7TAV6_HYAAI</name>
<dbReference type="EMBL" id="CM023490">
    <property type="protein sequence ID" value="KAH6943289.1"/>
    <property type="molecule type" value="Genomic_DNA"/>
</dbReference>
<comment type="caution">
    <text evidence="1">The sequence shown here is derived from an EMBL/GenBank/DDBJ whole genome shotgun (WGS) entry which is preliminary data.</text>
</comment>
<gene>
    <name evidence="1" type="ORF">HPB50_018525</name>
</gene>